<keyword evidence="7" id="KW-0234">DNA repair</keyword>
<dbReference type="PANTHER" id="PTHR11059">
    <property type="entry name" value="DNA REPAIR PROTEIN RECN"/>
    <property type="match status" value="1"/>
</dbReference>
<dbReference type="Pfam" id="PF02463">
    <property type="entry name" value="SMC_N"/>
    <property type="match status" value="1"/>
</dbReference>
<feature type="region of interest" description="Disordered" evidence="9">
    <location>
        <begin position="582"/>
        <end position="617"/>
    </location>
</feature>
<accession>A0A926VIX4</accession>
<comment type="function">
    <text evidence="1">May be involved in recombinational repair of damaged DNA.</text>
</comment>
<dbReference type="AlphaFoldDB" id="A0A926VIX4"/>
<sequence length="617" mass="68153">MLISLRIENFALIDRLELVFGQGLNVLTGETGAGKSIILDAIDAALGGKVTSRSIRTGAQRALVEATFKLTPDLAQWLNEQEIDLLDEISLVCSREMTTNQTVLRSSRSRINGVVVNRQQIEQLRSRVVEITAQGQSVLIGQPAHQRDCLDSFGGAPLLQQRRAVFQAYTACQEAFAHLEGRRQSEQMRLQKLDLLEFQLKELSAAKLEEPDELEHLDQERQRLSHVVELQKQSYQVYQALYQNDGEADAAADILGEAEATLIDMVNYDVQLQPILDMVSAALAQVEEAGRQINAYGEGLEADPQRLETVEQRIRDLKQICRKYGPNLAEAIAYTERIQTELEELQGGGQSIEVLEQIYQERKAILVEACADLTQLRRSAAGELEARLVSGLKPLAMEKVQFKVEIAPSPPTAAGADKITFLFSPNPGEPLHPLTETASGGEMSRFLLALKSCFTQVDSVGTLIFDEIDVGVSGRVAAAIAQKLHQLSVHHQVLCVTHQPLIAAMADRHFRVHKQVIDTQDSQIPDRHLSNAQNSDVRTVVRVSSLDNHLTRSEELAQLAGGHFATEEISFAFGESLLAQAASRRQRQQLPPSSQSESLPDSDSQTESAIDRTLNNP</sequence>
<evidence type="ECO:0000256" key="7">
    <source>
        <dbReference type="ARBA" id="ARBA00023204"/>
    </source>
</evidence>
<evidence type="ECO:0000256" key="2">
    <source>
        <dbReference type="ARBA" id="ARBA00009441"/>
    </source>
</evidence>
<dbReference type="CDD" id="cd03241">
    <property type="entry name" value="ABC_RecN"/>
    <property type="match status" value="1"/>
</dbReference>
<keyword evidence="4" id="KW-0547">Nucleotide-binding</keyword>
<dbReference type="Gene3D" id="3.40.50.300">
    <property type="entry name" value="P-loop containing nucleotide triphosphate hydrolases"/>
    <property type="match status" value="2"/>
</dbReference>
<feature type="compositionally biased region" description="Low complexity" evidence="9">
    <location>
        <begin position="582"/>
        <end position="605"/>
    </location>
</feature>
<evidence type="ECO:0000256" key="3">
    <source>
        <dbReference type="ARBA" id="ARBA00021315"/>
    </source>
</evidence>
<evidence type="ECO:0000313" key="11">
    <source>
        <dbReference type="EMBL" id="MBD2183522.1"/>
    </source>
</evidence>
<dbReference type="InterPro" id="IPR027417">
    <property type="entry name" value="P-loop_NTPase"/>
</dbReference>
<dbReference type="GO" id="GO:0006281">
    <property type="term" value="P:DNA repair"/>
    <property type="evidence" value="ECO:0007669"/>
    <property type="project" value="UniProtKB-KW"/>
</dbReference>
<comment type="caution">
    <text evidence="11">The sequence shown here is derived from an EMBL/GenBank/DDBJ whole genome shotgun (WGS) entry which is preliminary data.</text>
</comment>
<dbReference type="SUPFAM" id="SSF52540">
    <property type="entry name" value="P-loop containing nucleoside triphosphate hydrolases"/>
    <property type="match status" value="1"/>
</dbReference>
<keyword evidence="5" id="KW-0227">DNA damage</keyword>
<dbReference type="RefSeq" id="WP_190468018.1">
    <property type="nucleotide sequence ID" value="NZ_JACJPW010000058.1"/>
</dbReference>
<reference evidence="11" key="2">
    <citation type="submission" date="2020-08" db="EMBL/GenBank/DDBJ databases">
        <authorList>
            <person name="Chen M."/>
            <person name="Teng W."/>
            <person name="Zhao L."/>
            <person name="Hu C."/>
            <person name="Zhou Y."/>
            <person name="Han B."/>
            <person name="Song L."/>
            <person name="Shu W."/>
        </authorList>
    </citation>
    <scope>NUCLEOTIDE SEQUENCE</scope>
    <source>
        <strain evidence="11">FACHB-1375</strain>
    </source>
</reference>
<proteinExistence type="inferred from homology"/>
<organism evidence="11 12">
    <name type="scientific">Aerosakkonema funiforme FACHB-1375</name>
    <dbReference type="NCBI Taxonomy" id="2949571"/>
    <lineage>
        <taxon>Bacteria</taxon>
        <taxon>Bacillati</taxon>
        <taxon>Cyanobacteriota</taxon>
        <taxon>Cyanophyceae</taxon>
        <taxon>Oscillatoriophycideae</taxon>
        <taxon>Aerosakkonematales</taxon>
        <taxon>Aerosakkonemataceae</taxon>
        <taxon>Aerosakkonema</taxon>
    </lineage>
</organism>
<comment type="similarity">
    <text evidence="2">Belongs to the RecN family.</text>
</comment>
<gene>
    <name evidence="11" type="primary">recN</name>
    <name evidence="11" type="ORF">H6G03_21090</name>
</gene>
<evidence type="ECO:0000256" key="1">
    <source>
        <dbReference type="ARBA" id="ARBA00003618"/>
    </source>
</evidence>
<keyword evidence="12" id="KW-1185">Reference proteome</keyword>
<evidence type="ECO:0000256" key="4">
    <source>
        <dbReference type="ARBA" id="ARBA00022741"/>
    </source>
</evidence>
<reference evidence="11" key="1">
    <citation type="journal article" date="2015" name="ISME J.">
        <title>Draft Genome Sequence of Streptomyces incarnatus NRRL8089, which Produces the Nucleoside Antibiotic Sinefungin.</title>
        <authorList>
            <person name="Oshima K."/>
            <person name="Hattori M."/>
            <person name="Shimizu H."/>
            <person name="Fukuda K."/>
            <person name="Nemoto M."/>
            <person name="Inagaki K."/>
            <person name="Tamura T."/>
        </authorList>
    </citation>
    <scope>NUCLEOTIDE SEQUENCE</scope>
    <source>
        <strain evidence="11">FACHB-1375</strain>
    </source>
</reference>
<dbReference type="GO" id="GO:0009432">
    <property type="term" value="P:SOS response"/>
    <property type="evidence" value="ECO:0007669"/>
    <property type="project" value="TreeGrafter"/>
</dbReference>
<dbReference type="PANTHER" id="PTHR11059:SF0">
    <property type="entry name" value="DNA REPAIR PROTEIN RECN"/>
    <property type="match status" value="1"/>
</dbReference>
<keyword evidence="6" id="KW-0067">ATP-binding</keyword>
<feature type="domain" description="RecF/RecN/SMC N-terminal" evidence="10">
    <location>
        <begin position="2"/>
        <end position="515"/>
    </location>
</feature>
<dbReference type="Proteomes" id="UP000641646">
    <property type="component" value="Unassembled WGS sequence"/>
</dbReference>
<dbReference type="NCBIfam" id="TIGR00634">
    <property type="entry name" value="recN"/>
    <property type="match status" value="1"/>
</dbReference>
<dbReference type="GO" id="GO:0006310">
    <property type="term" value="P:DNA recombination"/>
    <property type="evidence" value="ECO:0007669"/>
    <property type="project" value="InterPro"/>
</dbReference>
<dbReference type="PIRSF" id="PIRSF003128">
    <property type="entry name" value="RecN"/>
    <property type="match status" value="1"/>
</dbReference>
<dbReference type="EMBL" id="JACJPW010000058">
    <property type="protein sequence ID" value="MBD2183522.1"/>
    <property type="molecule type" value="Genomic_DNA"/>
</dbReference>
<dbReference type="InterPro" id="IPR004604">
    <property type="entry name" value="DNA_recomb/repair_RecN"/>
</dbReference>
<evidence type="ECO:0000256" key="8">
    <source>
        <dbReference type="ARBA" id="ARBA00033408"/>
    </source>
</evidence>
<dbReference type="InterPro" id="IPR003395">
    <property type="entry name" value="RecF/RecN/SMC_N"/>
</dbReference>
<name>A0A926VIX4_9CYAN</name>
<dbReference type="GO" id="GO:0005524">
    <property type="term" value="F:ATP binding"/>
    <property type="evidence" value="ECO:0007669"/>
    <property type="project" value="UniProtKB-KW"/>
</dbReference>
<evidence type="ECO:0000313" key="12">
    <source>
        <dbReference type="Proteomes" id="UP000641646"/>
    </source>
</evidence>
<evidence type="ECO:0000256" key="9">
    <source>
        <dbReference type="SAM" id="MobiDB-lite"/>
    </source>
</evidence>
<evidence type="ECO:0000256" key="5">
    <source>
        <dbReference type="ARBA" id="ARBA00022763"/>
    </source>
</evidence>
<protein>
    <recommendedName>
        <fullName evidence="3">DNA repair protein RecN</fullName>
    </recommendedName>
    <alternativeName>
        <fullName evidence="8">Recombination protein N</fullName>
    </alternativeName>
</protein>
<evidence type="ECO:0000259" key="10">
    <source>
        <dbReference type="Pfam" id="PF02463"/>
    </source>
</evidence>
<evidence type="ECO:0000256" key="6">
    <source>
        <dbReference type="ARBA" id="ARBA00022840"/>
    </source>
</evidence>
<dbReference type="GO" id="GO:0043590">
    <property type="term" value="C:bacterial nucleoid"/>
    <property type="evidence" value="ECO:0007669"/>
    <property type="project" value="TreeGrafter"/>
</dbReference>